<dbReference type="Gene3D" id="2.120.10.30">
    <property type="entry name" value="TolB, C-terminal domain"/>
    <property type="match status" value="1"/>
</dbReference>
<dbReference type="Proteomes" id="UP001501509">
    <property type="component" value="Unassembled WGS sequence"/>
</dbReference>
<dbReference type="Pfam" id="PF07676">
    <property type="entry name" value="PD40"/>
    <property type="match status" value="1"/>
</dbReference>
<sequence length="600" mass="65893">MPPYEDFVPRQRFQPSLAFSPDSEFVAYSSNAGGRSALWVVPTAGGAPRKLAQQPGRIVRQVAWSPDGKSVVFTADHEGDEQYEIFRVDRDGGEPTQLTTGPECQRVLAANPFDSTGRYLVYAANDRDRTVQDLLVRDLTGAAGDERRIQPEEGVAFTPTGISPDDRWLLAAGFRSNTEIGVYLIDLVEPAAKPQCMTDRYGVALFEPQAWSPDSSGFYLLTDLWGFTAAAFYDLADEVLSPVVQQDWDVERLDTADGTLAWTVNEAGRSILYTRRNDVTIACPDISNGVISTLTLADDGTKAAVLLDTPGRPEEIGVLDLNDGELRYLTDARPSALHAIEPIAPESVSYPTVDERSVHAFLYRPRNPGPHPVLLSVHGGPEMQERPRYAALYQHLLNHGIAVFAPNIAGSTGYGSTYQKLIYRDWGGIDLTDLDHAMRYLGTHPEFDTERIAVYGGSYGGFAALSCLARLPYNWAAGVSICGPTNLVTLSQDAPPTWRNYVDTVLGNPETDAELLLSRSPITHADAINTPLLVLQGARDPRVPREEADRLTERLRARGIEVRYEVFPDEGHGFTIQANEIRAYSQTAAFLIAHLGDNSQ</sequence>
<feature type="domain" description="Peptidase S9 prolyl oligopeptidase catalytic" evidence="3">
    <location>
        <begin position="395"/>
        <end position="597"/>
    </location>
</feature>
<dbReference type="EMBL" id="BAAATD010000008">
    <property type="protein sequence ID" value="GAA2613848.1"/>
    <property type="molecule type" value="Genomic_DNA"/>
</dbReference>
<dbReference type="PANTHER" id="PTHR42776">
    <property type="entry name" value="SERINE PEPTIDASE S9 FAMILY MEMBER"/>
    <property type="match status" value="1"/>
</dbReference>
<keyword evidence="5" id="KW-1185">Reference proteome</keyword>
<evidence type="ECO:0000313" key="4">
    <source>
        <dbReference type="EMBL" id="GAA2613848.1"/>
    </source>
</evidence>
<evidence type="ECO:0000313" key="5">
    <source>
        <dbReference type="Proteomes" id="UP001501509"/>
    </source>
</evidence>
<accession>A0ABP6CG51</accession>
<dbReference type="InterPro" id="IPR029058">
    <property type="entry name" value="AB_hydrolase_fold"/>
</dbReference>
<protein>
    <submittedName>
        <fullName evidence="4">S9 family peptidase</fullName>
    </submittedName>
</protein>
<evidence type="ECO:0000259" key="3">
    <source>
        <dbReference type="Pfam" id="PF00326"/>
    </source>
</evidence>
<name>A0ABP6CG51_9ACTN</name>
<evidence type="ECO:0000256" key="2">
    <source>
        <dbReference type="ARBA" id="ARBA00022825"/>
    </source>
</evidence>
<evidence type="ECO:0000256" key="1">
    <source>
        <dbReference type="ARBA" id="ARBA00022801"/>
    </source>
</evidence>
<dbReference type="InterPro" id="IPR001375">
    <property type="entry name" value="Peptidase_S9_cat"/>
</dbReference>
<dbReference type="SUPFAM" id="SSF82171">
    <property type="entry name" value="DPP6 N-terminal domain-like"/>
    <property type="match status" value="1"/>
</dbReference>
<dbReference type="Gene3D" id="3.40.50.1820">
    <property type="entry name" value="alpha/beta hydrolase"/>
    <property type="match status" value="1"/>
</dbReference>
<keyword evidence="1" id="KW-0378">Hydrolase</keyword>
<gene>
    <name evidence="4" type="ORF">GCM10010411_55930</name>
</gene>
<dbReference type="SUPFAM" id="SSF53474">
    <property type="entry name" value="alpha/beta-Hydrolases"/>
    <property type="match status" value="1"/>
</dbReference>
<dbReference type="PANTHER" id="PTHR42776:SF27">
    <property type="entry name" value="DIPEPTIDYL PEPTIDASE FAMILY MEMBER 6"/>
    <property type="match status" value="1"/>
</dbReference>
<reference evidence="5" key="1">
    <citation type="journal article" date="2019" name="Int. J. Syst. Evol. Microbiol.">
        <title>The Global Catalogue of Microorganisms (GCM) 10K type strain sequencing project: providing services to taxonomists for standard genome sequencing and annotation.</title>
        <authorList>
            <consortium name="The Broad Institute Genomics Platform"/>
            <consortium name="The Broad Institute Genome Sequencing Center for Infectious Disease"/>
            <person name="Wu L."/>
            <person name="Ma J."/>
        </authorList>
    </citation>
    <scope>NUCLEOTIDE SEQUENCE [LARGE SCALE GENOMIC DNA]</scope>
    <source>
        <strain evidence="5">JCM 6833</strain>
    </source>
</reference>
<keyword evidence="2" id="KW-0645">Protease</keyword>
<dbReference type="InterPro" id="IPR011659">
    <property type="entry name" value="WD40"/>
</dbReference>
<proteinExistence type="predicted"/>
<organism evidence="4 5">
    <name type="scientific">Actinomadura fulvescens</name>
    <dbReference type="NCBI Taxonomy" id="46160"/>
    <lineage>
        <taxon>Bacteria</taxon>
        <taxon>Bacillati</taxon>
        <taxon>Actinomycetota</taxon>
        <taxon>Actinomycetes</taxon>
        <taxon>Streptosporangiales</taxon>
        <taxon>Thermomonosporaceae</taxon>
        <taxon>Actinomadura</taxon>
    </lineage>
</organism>
<dbReference type="RefSeq" id="WP_344545431.1">
    <property type="nucleotide sequence ID" value="NZ_BAAATD010000008.1"/>
</dbReference>
<comment type="caution">
    <text evidence="4">The sequence shown here is derived from an EMBL/GenBank/DDBJ whole genome shotgun (WGS) entry which is preliminary data.</text>
</comment>
<dbReference type="InterPro" id="IPR011042">
    <property type="entry name" value="6-blade_b-propeller_TolB-like"/>
</dbReference>
<keyword evidence="2" id="KW-0720">Serine protease</keyword>
<dbReference type="Pfam" id="PF00326">
    <property type="entry name" value="Peptidase_S9"/>
    <property type="match status" value="1"/>
</dbReference>